<keyword evidence="5" id="KW-1185">Reference proteome</keyword>
<feature type="region of interest" description="Disordered" evidence="1">
    <location>
        <begin position="316"/>
        <end position="361"/>
    </location>
</feature>
<evidence type="ECO:0000313" key="4">
    <source>
        <dbReference type="EMBL" id="GFR97682.1"/>
    </source>
</evidence>
<organism evidence="4 5">
    <name type="scientific">Elysia marginata</name>
    <dbReference type="NCBI Taxonomy" id="1093978"/>
    <lineage>
        <taxon>Eukaryota</taxon>
        <taxon>Metazoa</taxon>
        <taxon>Spiralia</taxon>
        <taxon>Lophotrochozoa</taxon>
        <taxon>Mollusca</taxon>
        <taxon>Gastropoda</taxon>
        <taxon>Heterobranchia</taxon>
        <taxon>Euthyneura</taxon>
        <taxon>Panpulmonata</taxon>
        <taxon>Sacoglossa</taxon>
        <taxon>Placobranchoidea</taxon>
        <taxon>Plakobranchidae</taxon>
        <taxon>Elysia</taxon>
    </lineage>
</organism>
<keyword evidence="2" id="KW-1133">Transmembrane helix</keyword>
<feature type="region of interest" description="Disordered" evidence="1">
    <location>
        <begin position="658"/>
        <end position="744"/>
    </location>
</feature>
<feature type="compositionally biased region" description="Polar residues" evidence="1">
    <location>
        <begin position="505"/>
        <end position="532"/>
    </location>
</feature>
<feature type="region of interest" description="Disordered" evidence="1">
    <location>
        <begin position="385"/>
        <end position="428"/>
    </location>
</feature>
<feature type="compositionally biased region" description="Polar residues" evidence="1">
    <location>
        <begin position="659"/>
        <end position="674"/>
    </location>
</feature>
<dbReference type="InterPro" id="IPR004302">
    <property type="entry name" value="Cellulose/chitin-bd_N"/>
</dbReference>
<dbReference type="Proteomes" id="UP000762676">
    <property type="component" value="Unassembled WGS sequence"/>
</dbReference>
<feature type="region of interest" description="Disordered" evidence="1">
    <location>
        <begin position="791"/>
        <end position="825"/>
    </location>
</feature>
<feature type="compositionally biased region" description="Basic and acidic residues" evidence="1">
    <location>
        <begin position="621"/>
        <end position="639"/>
    </location>
</feature>
<reference evidence="4 5" key="1">
    <citation type="journal article" date="2021" name="Elife">
        <title>Chloroplast acquisition without the gene transfer in kleptoplastic sea slugs, Plakobranchus ocellatus.</title>
        <authorList>
            <person name="Maeda T."/>
            <person name="Takahashi S."/>
            <person name="Yoshida T."/>
            <person name="Shimamura S."/>
            <person name="Takaki Y."/>
            <person name="Nagai Y."/>
            <person name="Toyoda A."/>
            <person name="Suzuki Y."/>
            <person name="Arimoto A."/>
            <person name="Ishii H."/>
            <person name="Satoh N."/>
            <person name="Nishiyama T."/>
            <person name="Hasebe M."/>
            <person name="Maruyama T."/>
            <person name="Minagawa J."/>
            <person name="Obokata J."/>
            <person name="Shigenobu S."/>
        </authorList>
    </citation>
    <scope>NUCLEOTIDE SEQUENCE [LARGE SCALE GENOMIC DNA]</scope>
</reference>
<sequence length="1055" mass="115099">MFSSKCNFQQHGQHDDGSGLSCGKTKPRQQLFHQRQRLVAILPVLPTAAFLFKVCLLVAFVPDVSASGMLIEPTMRSALWRFDPEAPINYNDQGLNCGGLQVQYGINGGLCGVCGDPFSGLRENEDGGLYASGGVVRRYRSGSRVTMVADLVVPKGGYFEVKLCPRDQLATMVTQECFDAFTLKILNGRGRRLKVGKRLKQDSGLYKLEVQLPPGITCTHCVIQWRYVTAPSSPSADFSLGATGSSCPDCPGPREEFRNCADVTIGYYGDEEATVGQPDDLTLGYLSDRIQTYVFGTGVDPTVVNVEKTKSRFASSRDFTGRGAGGDSSEEEDDDDDGRRYRPGRFSEWPQRLPSSGGGQGSGFGYATLLLGGQGRGDQALGRIRENLNRNNRQELRRRQRGGSSEDSDEDSDEDDDEDYGVSFPRRLPGFENNINEVLIPAINENYDKHNGRGVIDGASYNDPYNDLYNDQYNDPYGDTLNDQYNDPYGDTLNDQYNDPYGDTLNDQYNDQYSDPFNDQNSDPHGSNTGDYSSGLDGNLPGINIDPFAGLFGDSTGGEAYVTPNDGSFNKLQDFYLNGRPNFGDSLLGAQSPPVTNNPLEQNPGFTMNTEDPSNPFVGFFRRDRSKSNFQDRVRKQDSNRNSGMSYAGLMERIRNRQPLASPSDQAPATQPRLSKSPLESEEGFLSPTSPQRSPERGHDQTSNFEEFPGDYGSDYPSERTNVPINPHQTEPRINPPRSPFSPERIINGIRNALERLISPQSSGSRSRKPGILDIQGQMLRDRLARMATLTTRPRERETQAELPGLSGSPIDRISGQTLPLGSVPPLGSLPPGFLSTLESLSPLDPSNVQGLPLSLGPSPSLGPLPPQSPLSPIGSFPSSGSSFPLDQSLSSGFHPPRPLQNENSAAFHWLPESAHDMSAVGGNFHFLNAHAANQYLSPYAEATRAQPALLCGRPELLVCMATPMYRQAIPGADVICTESCRRGEACGPEYCACSCQQMLQCVHQSSLGNDRLGRQRVFAGGWGGSPSASAEDAWCTAQCNTGRCPNDQCVCSLV</sequence>
<comment type="caution">
    <text evidence="4">The sequence shown here is derived from an EMBL/GenBank/DDBJ whole genome shotgun (WGS) entry which is preliminary data.</text>
</comment>
<keyword evidence="2" id="KW-0472">Membrane</keyword>
<dbReference type="AlphaFoldDB" id="A0AAV4HJX2"/>
<evidence type="ECO:0000256" key="2">
    <source>
        <dbReference type="SAM" id="Phobius"/>
    </source>
</evidence>
<evidence type="ECO:0000313" key="5">
    <source>
        <dbReference type="Proteomes" id="UP000762676"/>
    </source>
</evidence>
<feature type="compositionally biased region" description="Low complexity" evidence="1">
    <location>
        <begin position="851"/>
        <end position="860"/>
    </location>
</feature>
<protein>
    <submittedName>
        <fullName evidence="4">Cell wall integrity and stress response component 4-like</fullName>
    </submittedName>
</protein>
<feature type="compositionally biased region" description="Polar residues" evidence="1">
    <location>
        <begin position="719"/>
        <end position="729"/>
    </location>
</feature>
<gene>
    <name evidence="4" type="ORF">ElyMa_002751400</name>
</gene>
<feature type="compositionally biased region" description="Low complexity" evidence="1">
    <location>
        <begin position="871"/>
        <end position="886"/>
    </location>
</feature>
<feature type="compositionally biased region" description="Acidic residues" evidence="1">
    <location>
        <begin position="406"/>
        <end position="420"/>
    </location>
</feature>
<dbReference type="EMBL" id="BMAT01005643">
    <property type="protein sequence ID" value="GFR97682.1"/>
    <property type="molecule type" value="Genomic_DNA"/>
</dbReference>
<feature type="transmembrane region" description="Helical" evidence="2">
    <location>
        <begin position="38"/>
        <end position="61"/>
    </location>
</feature>
<dbReference type="Pfam" id="PF03067">
    <property type="entry name" value="LPMO_10"/>
    <property type="match status" value="1"/>
</dbReference>
<keyword evidence="2" id="KW-0812">Transmembrane</keyword>
<accession>A0AAV4HJX2</accession>
<feature type="region of interest" description="Disordered" evidence="1">
    <location>
        <begin position="1"/>
        <end position="22"/>
    </location>
</feature>
<feature type="region of interest" description="Disordered" evidence="1">
    <location>
        <begin position="849"/>
        <end position="898"/>
    </location>
</feature>
<feature type="region of interest" description="Disordered" evidence="1">
    <location>
        <begin position="466"/>
        <end position="538"/>
    </location>
</feature>
<feature type="region of interest" description="Disordered" evidence="1">
    <location>
        <begin position="606"/>
        <end position="646"/>
    </location>
</feature>
<evidence type="ECO:0000259" key="3">
    <source>
        <dbReference type="Pfam" id="PF03067"/>
    </source>
</evidence>
<name>A0AAV4HJX2_9GAST</name>
<feature type="compositionally biased region" description="Polar residues" evidence="1">
    <location>
        <begin position="1"/>
        <end position="11"/>
    </location>
</feature>
<feature type="compositionally biased region" description="Basic and acidic residues" evidence="1">
    <location>
        <begin position="385"/>
        <end position="397"/>
    </location>
</feature>
<proteinExistence type="predicted"/>
<feature type="domain" description="Chitin-binding type-4" evidence="3">
    <location>
        <begin position="68"/>
        <end position="263"/>
    </location>
</feature>
<feature type="compositionally biased region" description="Pro residues" evidence="1">
    <location>
        <begin position="861"/>
        <end position="870"/>
    </location>
</feature>
<evidence type="ECO:0000256" key="1">
    <source>
        <dbReference type="SAM" id="MobiDB-lite"/>
    </source>
</evidence>